<name>A0ABX2CY90_9CYAN</name>
<dbReference type="SUPFAM" id="SSF53756">
    <property type="entry name" value="UDP-Glycosyltransferase/glycogen phosphorylase"/>
    <property type="match status" value="1"/>
</dbReference>
<proteinExistence type="predicted"/>
<dbReference type="Proteomes" id="UP000702425">
    <property type="component" value="Unassembled WGS sequence"/>
</dbReference>
<reference evidence="1 2" key="1">
    <citation type="journal article" date="2020" name="Sci. Rep.">
        <title>A novel cyanobacterial geosmin producer, revising GeoA distribution and dispersion patterns in Bacteria.</title>
        <authorList>
            <person name="Churro C."/>
            <person name="Semedo-Aguiar A.P."/>
            <person name="Silva A.D."/>
            <person name="Pereira-Leal J.B."/>
            <person name="Leite R.B."/>
        </authorList>
    </citation>
    <scope>NUCLEOTIDE SEQUENCE [LARGE SCALE GENOMIC DNA]</scope>
    <source>
        <strain evidence="1 2">IPMA8</strain>
    </source>
</reference>
<evidence type="ECO:0000313" key="2">
    <source>
        <dbReference type="Proteomes" id="UP000702425"/>
    </source>
</evidence>
<gene>
    <name evidence="1" type="ORF">E5S67_02883</name>
</gene>
<sequence length="472" mass="52107">MTIEFLRELGLKLLCLSNGHGEDAIALRILWELQQHPHPPELAVFPLVGEGQAFAQLENARIIGPVQRMPSGGFIYMDGREFLRDVKGGLIQLTVAQFKAIRAWVRTQQQSGNQDGVILACGDIVPLLFAWLSGAPYAFVGTAKSEYYLRDEDGPLGRKSRAFAGWGWSPRSVYLPWERWLMTRSRCRAVFARDALTAETLQKLGIPAYNLGNPMMDGLEPENPAGFYGPDAEFREMERSLVITLLPGSRAPEAYANWLLIVEAVAGILSLFADRKLLFFGAISPELNLEALRPSLEFFGWRQDGEIRTQRREGSILRPPVSSAQEIHKESPNLLLPLTFVQRNATMILTQQSFNDCLYEADLAIAMAGTATEQFVGLGKPAIAIPGNGPQFTPAFAEAQSRLLGPSLILVKHPAEVAAAVQSLLRDPDRLQLIAENGWRRMGEPGAAARIAECLIQRFGGESNNSQLPPIH</sequence>
<dbReference type="PANTHER" id="PTHR39517">
    <property type="entry name" value="SLL0192 PROTEIN"/>
    <property type="match status" value="1"/>
</dbReference>
<dbReference type="EMBL" id="SRRZ01000048">
    <property type="protein sequence ID" value="NQE35153.1"/>
    <property type="molecule type" value="Genomic_DNA"/>
</dbReference>
<comment type="caution">
    <text evidence="1">The sequence shown here is derived from an EMBL/GenBank/DDBJ whole genome shotgun (WGS) entry which is preliminary data.</text>
</comment>
<dbReference type="InterPro" id="IPR019994">
    <property type="entry name" value="Lipid-A-disac_synthase-rel_put"/>
</dbReference>
<dbReference type="RefSeq" id="WP_246276792.1">
    <property type="nucleotide sequence ID" value="NZ_CAWPPK010000261.1"/>
</dbReference>
<protein>
    <recommendedName>
        <fullName evidence="3">Lipid-A-disaccharide synthase</fullName>
    </recommendedName>
</protein>
<evidence type="ECO:0008006" key="3">
    <source>
        <dbReference type="Google" id="ProtNLM"/>
    </source>
</evidence>
<dbReference type="NCBIfam" id="TIGR03492">
    <property type="entry name" value="lipid-A-disaccharide synthase-related protein"/>
    <property type="match status" value="1"/>
</dbReference>
<accession>A0ABX2CY90</accession>
<evidence type="ECO:0000313" key="1">
    <source>
        <dbReference type="EMBL" id="NQE35153.1"/>
    </source>
</evidence>
<dbReference type="PANTHER" id="PTHR39517:SF1">
    <property type="entry name" value="LIPID-A-DISACCHARIDE SYNTHASE"/>
    <property type="match status" value="1"/>
</dbReference>
<organism evidence="1 2">
    <name type="scientific">Microcoleus asticus IPMA8</name>
    <dbReference type="NCBI Taxonomy" id="2563858"/>
    <lineage>
        <taxon>Bacteria</taxon>
        <taxon>Bacillati</taxon>
        <taxon>Cyanobacteriota</taxon>
        <taxon>Cyanophyceae</taxon>
        <taxon>Oscillatoriophycideae</taxon>
        <taxon>Oscillatoriales</taxon>
        <taxon>Microcoleaceae</taxon>
        <taxon>Microcoleus</taxon>
        <taxon>Microcoleus asticus</taxon>
    </lineage>
</organism>
<keyword evidence="2" id="KW-1185">Reference proteome</keyword>